<proteinExistence type="predicted"/>
<dbReference type="EMBL" id="AODM01000005">
    <property type="protein sequence ID" value="EUJ64745.1"/>
    <property type="molecule type" value="Genomic_DNA"/>
</dbReference>
<protein>
    <submittedName>
        <fullName evidence="1">Uncharacterized protein</fullName>
    </submittedName>
</protein>
<reference evidence="1 2" key="1">
    <citation type="submission" date="2012-12" db="EMBL/GenBank/DDBJ databases">
        <title>Novel taxa of Listeriaceae from agricultural environments in the United States.</title>
        <authorList>
            <person name="den Bakker H.C."/>
            <person name="Allred A."/>
            <person name="Warchocki S."/>
            <person name="Wright E.M."/>
            <person name="Burrell A."/>
            <person name="Nightingale K.K."/>
            <person name="Kephart D."/>
            <person name="Wiedmann M."/>
        </authorList>
    </citation>
    <scope>NUCLEOTIDE SEQUENCE [LARGE SCALE GENOMIC DNA]</scope>
    <source>
        <strain evidence="1 2">FSL S10-1203</strain>
    </source>
</reference>
<comment type="caution">
    <text evidence="1">The sequence shown here is derived from an EMBL/GenBank/DDBJ whole genome shotgun (WGS) entry which is preliminary data.</text>
</comment>
<accession>W7DS93</accession>
<organism evidence="1 2">
    <name type="scientific">Listeria fleischmannii FSL S10-1203</name>
    <dbReference type="NCBI Taxonomy" id="1265822"/>
    <lineage>
        <taxon>Bacteria</taxon>
        <taxon>Bacillati</taxon>
        <taxon>Bacillota</taxon>
        <taxon>Bacilli</taxon>
        <taxon>Bacillales</taxon>
        <taxon>Listeriaceae</taxon>
        <taxon>Listeria</taxon>
    </lineage>
</organism>
<name>W7DS93_9LIST</name>
<sequence length="118" mass="13554">MTFEEYIIRLRSASLREIDSRKIAFEASWLQRAVNAVDKDGKTYIFSELKDLINFEAVEAALRGEPSENAAIDSRKQALIDERDKYVAYIKKLKADKAREGIIVDEKWLNSRGLSDVE</sequence>
<evidence type="ECO:0000313" key="1">
    <source>
        <dbReference type="EMBL" id="EUJ64745.1"/>
    </source>
</evidence>
<dbReference type="Proteomes" id="UP000019241">
    <property type="component" value="Unassembled WGS sequence"/>
</dbReference>
<evidence type="ECO:0000313" key="2">
    <source>
        <dbReference type="Proteomes" id="UP000019241"/>
    </source>
</evidence>
<dbReference type="PATRIC" id="fig|1265822.4.peg.203"/>
<dbReference type="AlphaFoldDB" id="W7DS93"/>
<gene>
    <name evidence="1" type="ORF">MCOL2_00985</name>
</gene>